<evidence type="ECO:0000313" key="11">
    <source>
        <dbReference type="Proteomes" id="UP000245489"/>
    </source>
</evidence>
<evidence type="ECO:0000313" key="10">
    <source>
        <dbReference type="EMBL" id="PWK21616.1"/>
    </source>
</evidence>
<evidence type="ECO:0000259" key="9">
    <source>
        <dbReference type="Pfam" id="PF18565"/>
    </source>
</evidence>
<dbReference type="Pfam" id="PF18565">
    <property type="entry name" value="Glyco_hydro2_C5"/>
    <property type="match status" value="1"/>
</dbReference>
<evidence type="ECO:0000256" key="3">
    <source>
        <dbReference type="ARBA" id="ARBA00023295"/>
    </source>
</evidence>
<dbReference type="OrthoDB" id="857501at2"/>
<proteinExistence type="inferred from homology"/>
<feature type="domain" description="Glycosyl hydrolases family 2 sugar binding" evidence="7">
    <location>
        <begin position="92"/>
        <end position="191"/>
    </location>
</feature>
<evidence type="ECO:0000259" key="8">
    <source>
        <dbReference type="Pfam" id="PF16355"/>
    </source>
</evidence>
<feature type="domain" description="Glycoside hydrolase family 2 immunoglobulin-like beta-sandwich" evidence="5">
    <location>
        <begin position="198"/>
        <end position="301"/>
    </location>
</feature>
<dbReference type="InterPro" id="IPR006104">
    <property type="entry name" value="Glyco_hydro_2_N"/>
</dbReference>
<dbReference type="Proteomes" id="UP000245489">
    <property type="component" value="Unassembled WGS sequence"/>
</dbReference>
<organism evidence="10 11">
    <name type="scientific">Arcicella aurantiaca</name>
    <dbReference type="NCBI Taxonomy" id="591202"/>
    <lineage>
        <taxon>Bacteria</taxon>
        <taxon>Pseudomonadati</taxon>
        <taxon>Bacteroidota</taxon>
        <taxon>Cytophagia</taxon>
        <taxon>Cytophagales</taxon>
        <taxon>Flectobacillaceae</taxon>
        <taxon>Arcicella</taxon>
    </lineage>
</organism>
<feature type="chain" id="PRO_5016271300" evidence="4">
    <location>
        <begin position="20"/>
        <end position="818"/>
    </location>
</feature>
<evidence type="ECO:0000256" key="4">
    <source>
        <dbReference type="SAM" id="SignalP"/>
    </source>
</evidence>
<dbReference type="InterPro" id="IPR006102">
    <property type="entry name" value="Ig-like_GH2"/>
</dbReference>
<feature type="domain" description="DUF4982" evidence="8">
    <location>
        <begin position="640"/>
        <end position="696"/>
    </location>
</feature>
<comment type="similarity">
    <text evidence="1">Belongs to the glycosyl hydrolase 2 family.</text>
</comment>
<dbReference type="Pfam" id="PF16355">
    <property type="entry name" value="DUF4982"/>
    <property type="match status" value="1"/>
</dbReference>
<dbReference type="Pfam" id="PF02837">
    <property type="entry name" value="Glyco_hydro_2_N"/>
    <property type="match status" value="1"/>
</dbReference>
<dbReference type="InterPro" id="IPR036156">
    <property type="entry name" value="Beta-gal/glucu_dom_sf"/>
</dbReference>
<name>A0A316DV41_9BACT</name>
<dbReference type="InterPro" id="IPR006101">
    <property type="entry name" value="Glyco_hydro_2"/>
</dbReference>
<dbReference type="Gene3D" id="3.20.20.80">
    <property type="entry name" value="Glycosidases"/>
    <property type="match status" value="2"/>
</dbReference>
<dbReference type="SUPFAM" id="SSF51445">
    <property type="entry name" value="(Trans)glycosidases"/>
    <property type="match status" value="1"/>
</dbReference>
<dbReference type="Pfam" id="PF00703">
    <property type="entry name" value="Glyco_hydro_2"/>
    <property type="match status" value="1"/>
</dbReference>
<dbReference type="InterPro" id="IPR013783">
    <property type="entry name" value="Ig-like_fold"/>
</dbReference>
<dbReference type="InterPro" id="IPR008979">
    <property type="entry name" value="Galactose-bd-like_sf"/>
</dbReference>
<dbReference type="InterPro" id="IPR006103">
    <property type="entry name" value="Glyco_hydro_2_cat"/>
</dbReference>
<evidence type="ECO:0000259" key="6">
    <source>
        <dbReference type="Pfam" id="PF02836"/>
    </source>
</evidence>
<dbReference type="RefSeq" id="WP_109744325.1">
    <property type="nucleotide sequence ID" value="NZ_QGGO01000023.1"/>
</dbReference>
<evidence type="ECO:0000256" key="2">
    <source>
        <dbReference type="ARBA" id="ARBA00022801"/>
    </source>
</evidence>
<dbReference type="GO" id="GO:0004553">
    <property type="term" value="F:hydrolase activity, hydrolyzing O-glycosyl compounds"/>
    <property type="evidence" value="ECO:0007669"/>
    <property type="project" value="InterPro"/>
</dbReference>
<sequence>MKKNLVVIIFLFTFKTAFSQIKAGRNQSFDYDWKFQKGNKIDAKENSFNDATWRKLNIPHDWSIEDLAQNPTDTTIGLSSRGPFYKNAIGKNATAFTVGGTAWYRKHFVLDKSTVGKKVLIQFDGVYMNSDVWINGHHLGNQPNGYTAFVYDLTDFLNPAGKENVIAVEVKNEGDNSRWYSGSGIYRHVWLSVLNLSHIENWGVQIVSNKVSEQSAEISIATKIKNISPNLSIVTTLYSADNKLVVTNIKQISNGNIVEQIIPLKNPQLWNIENPHLYKAKISLKQNGKTIDEYTQNFGVRSIHFEAETGFTLNGKNVKLKGACIHHDNGALGAMAIDRAEERKIELLKKNGYNAVRFAHNPYSAEILDACDRLGMVVINEAFDMWNINKTPDDYADYFKDWWQKDLTTLIQKDFNHPSVIMWSIGNELPEVVDSLGYETSRKLADFARNLDATRPITAAIPFHVPMLKRKKWDTTAPSFAPLDVGGYNYATQYYESDHKKFPKRIMMATEYFPPKALENWNFVENNPYIIGTFSWAGIDYLGEAGIGLARTKGANEKWKGFVEDFMSPQFPIFNSYTGELDLIGNKKSASYYLDIVWRRSKIEMMVHRPIPAGYKEQTGFYGFPDEMKSWTWTGHENDSLQVRVFTRSSSVKLELNGKIMAEKTLEKGSITATFSVPYTAGKLVARCFEGDKEVASETLTTTGKPVAIRLKADRATIKANKNDLAFISVEMVDEAGNVVPNVDDVLVKFKIEGNGKIIGVGNGNPRDMSSFQQPEKKVFQGKGLVIVQPNEQAGEMTIKAVADGLKSTRLKIKTHLP</sequence>
<dbReference type="Pfam" id="PF02836">
    <property type="entry name" value="Glyco_hydro_2_C"/>
    <property type="match status" value="1"/>
</dbReference>
<feature type="signal peptide" evidence="4">
    <location>
        <begin position="1"/>
        <end position="19"/>
    </location>
</feature>
<dbReference type="PRINTS" id="PR00132">
    <property type="entry name" value="GLHYDRLASE2"/>
</dbReference>
<evidence type="ECO:0000259" key="7">
    <source>
        <dbReference type="Pfam" id="PF02837"/>
    </source>
</evidence>
<dbReference type="Gene3D" id="2.60.120.260">
    <property type="entry name" value="Galactose-binding domain-like"/>
    <property type="match status" value="1"/>
</dbReference>
<keyword evidence="4" id="KW-0732">Signal</keyword>
<protein>
    <submittedName>
        <fullName evidence="10">Beta-galactosidase</fullName>
    </submittedName>
</protein>
<dbReference type="AlphaFoldDB" id="A0A316DV41"/>
<keyword evidence="11" id="KW-1185">Reference proteome</keyword>
<comment type="caution">
    <text evidence="10">The sequence shown here is derived from an EMBL/GenBank/DDBJ whole genome shotgun (WGS) entry which is preliminary data.</text>
</comment>
<dbReference type="InterPro" id="IPR032311">
    <property type="entry name" value="DUF4982"/>
</dbReference>
<dbReference type="InterPro" id="IPR017853">
    <property type="entry name" value="GH"/>
</dbReference>
<dbReference type="Gene3D" id="2.60.40.10">
    <property type="entry name" value="Immunoglobulins"/>
    <property type="match status" value="3"/>
</dbReference>
<dbReference type="PANTHER" id="PTHR42732">
    <property type="entry name" value="BETA-GALACTOSIDASE"/>
    <property type="match status" value="1"/>
</dbReference>
<dbReference type="EMBL" id="QGGO01000023">
    <property type="protein sequence ID" value="PWK21616.1"/>
    <property type="molecule type" value="Genomic_DNA"/>
</dbReference>
<dbReference type="InterPro" id="IPR040605">
    <property type="entry name" value="Glyco_hydro2_dom5"/>
</dbReference>
<dbReference type="InterPro" id="IPR051913">
    <property type="entry name" value="GH2_Domain-Containing"/>
</dbReference>
<accession>A0A316DV41</accession>
<keyword evidence="3" id="KW-0326">Glycosidase</keyword>
<feature type="domain" description="Glycoside hydrolase family 2 catalytic" evidence="6">
    <location>
        <begin position="310"/>
        <end position="471"/>
    </location>
</feature>
<reference evidence="10 11" key="1">
    <citation type="submission" date="2018-05" db="EMBL/GenBank/DDBJ databases">
        <title>Genomic Encyclopedia of Archaeal and Bacterial Type Strains, Phase II (KMG-II): from individual species to whole genera.</title>
        <authorList>
            <person name="Goeker M."/>
        </authorList>
    </citation>
    <scope>NUCLEOTIDE SEQUENCE [LARGE SCALE GENOMIC DNA]</scope>
    <source>
        <strain evidence="10 11">DSM 22214</strain>
    </source>
</reference>
<evidence type="ECO:0000259" key="5">
    <source>
        <dbReference type="Pfam" id="PF00703"/>
    </source>
</evidence>
<keyword evidence="2" id="KW-0378">Hydrolase</keyword>
<dbReference type="GO" id="GO:0005975">
    <property type="term" value="P:carbohydrate metabolic process"/>
    <property type="evidence" value="ECO:0007669"/>
    <property type="project" value="InterPro"/>
</dbReference>
<feature type="domain" description="Glycoside hydrolase family 2" evidence="9">
    <location>
        <begin position="709"/>
        <end position="811"/>
    </location>
</feature>
<dbReference type="SUPFAM" id="SSF49785">
    <property type="entry name" value="Galactose-binding domain-like"/>
    <property type="match status" value="1"/>
</dbReference>
<dbReference type="PANTHER" id="PTHR42732:SF1">
    <property type="entry name" value="BETA-MANNOSIDASE"/>
    <property type="match status" value="1"/>
</dbReference>
<dbReference type="SUPFAM" id="SSF49303">
    <property type="entry name" value="beta-Galactosidase/glucuronidase domain"/>
    <property type="match status" value="1"/>
</dbReference>
<gene>
    <name evidence="10" type="ORF">LV89_03642</name>
</gene>
<evidence type="ECO:0000256" key="1">
    <source>
        <dbReference type="ARBA" id="ARBA00007401"/>
    </source>
</evidence>